<reference evidence="1 2" key="1">
    <citation type="submission" date="2017-06" db="EMBL/GenBank/DDBJ databases">
        <authorList>
            <person name="Kim H.J."/>
            <person name="Triplett B.A."/>
        </authorList>
    </citation>
    <scope>NUCLEOTIDE SEQUENCE [LARGE SCALE GENOMIC DNA]</scope>
    <source>
        <strain evidence="1 2">CGMCC 4.5593</strain>
    </source>
</reference>
<dbReference type="EMBL" id="FZPH01000001">
    <property type="protein sequence ID" value="SNS59349.1"/>
    <property type="molecule type" value="Genomic_DNA"/>
</dbReference>
<name>A0A239FRD5_9ACTN</name>
<evidence type="ECO:0000313" key="1">
    <source>
        <dbReference type="EMBL" id="SNS59349.1"/>
    </source>
</evidence>
<dbReference type="Gene3D" id="3.20.20.140">
    <property type="entry name" value="Metal-dependent hydrolases"/>
    <property type="match status" value="1"/>
</dbReference>
<proteinExistence type="predicted"/>
<keyword evidence="2" id="KW-1185">Reference proteome</keyword>
<evidence type="ECO:0000313" key="2">
    <source>
        <dbReference type="Proteomes" id="UP000198362"/>
    </source>
</evidence>
<dbReference type="Proteomes" id="UP000198362">
    <property type="component" value="Unassembled WGS sequence"/>
</dbReference>
<dbReference type="SUPFAM" id="SSF89550">
    <property type="entry name" value="PHP domain-like"/>
    <property type="match status" value="1"/>
</dbReference>
<sequence>MSRRAVLGAGVGVAAAVGGLGSPAVARRGGERLGRVPVSMSMHTHSSFSEGGSWADGGGGASMLAQLEQAKQTGTDVVWWTDHDWRMEAYGYYDGIRFDGTDEGQQLAWVPQNEGPVTDARHAFVDEPHSPDEPGKALRVTATGTSAAEWGAAWLFADGGNSFYTTNLTDTTLFVDVLAERIGPDAEVVVQLETSYRPATAGRPAGVYVLEYRVGGQASRTLRGELTGVVTVPATGGWQTLKIRPRKDIHTFWPEIMAEDSALARLRFGVRARNNATGQGVFDHLRIKRTRDQTRWAVREQRDLMKRLGRRYRGITQLLGSEVSMVRHLNVYMEHFELFPYADRGVAPVLDDSVAAAREMVRWYHQRGALVQYNHPPIDAAELVASRALGCDLMETVDPGGVSTITRQRLDLFDVAARNALFLTATSRNDDHAGRDWTTKDLFQTSAWSRSRRARDLIAALAAGHVFLNHQRLWRDGALDLLVDGRRAMGQVIRTDAAYAPVEIFADHLPVGARVDVVVGVCDRGGATSRSIERQPFPATAFAGGEALPFRLDRASGRYLRVEAYAADETPLGFSNPVWLLPDDDTIEVPNARRFELRH</sequence>
<dbReference type="AlphaFoldDB" id="A0A239FRD5"/>
<accession>A0A239FRD5</accession>
<protein>
    <submittedName>
        <fullName evidence="1">Uncharacterized protein</fullName>
    </submittedName>
</protein>
<dbReference type="InterPro" id="IPR016195">
    <property type="entry name" value="Pol/histidinol_Pase-like"/>
</dbReference>
<organism evidence="1 2">
    <name type="scientific">Asanoa hainanensis</name>
    <dbReference type="NCBI Taxonomy" id="560556"/>
    <lineage>
        <taxon>Bacteria</taxon>
        <taxon>Bacillati</taxon>
        <taxon>Actinomycetota</taxon>
        <taxon>Actinomycetes</taxon>
        <taxon>Micromonosporales</taxon>
        <taxon>Micromonosporaceae</taxon>
        <taxon>Asanoa</taxon>
    </lineage>
</organism>
<gene>
    <name evidence="1" type="ORF">SAMN05421812_10141</name>
</gene>